<dbReference type="RefSeq" id="WP_228344765.1">
    <property type="nucleotide sequence ID" value="NZ_CP046056.1"/>
</dbReference>
<gene>
    <name evidence="11" type="primary">fliD</name>
    <name evidence="11" type="ORF">GJQ55_09635</name>
</gene>
<evidence type="ECO:0000256" key="3">
    <source>
        <dbReference type="ARBA" id="ARBA00011255"/>
    </source>
</evidence>
<evidence type="ECO:0000256" key="6">
    <source>
        <dbReference type="ARBA" id="ARBA00033074"/>
    </source>
</evidence>
<name>A0A9X7YNH6_9GAMM</name>
<feature type="domain" description="Flagellar hook-associated protein 2 N-terminal" evidence="9">
    <location>
        <begin position="11"/>
        <end position="108"/>
    </location>
</feature>
<dbReference type="InterPro" id="IPR010809">
    <property type="entry name" value="FliD_C"/>
</dbReference>
<feature type="domain" description="Flagellar hook-associated protein 2 C-terminal" evidence="10">
    <location>
        <begin position="241"/>
        <end position="402"/>
    </location>
</feature>
<dbReference type="InterPro" id="IPR003481">
    <property type="entry name" value="FliD_N"/>
</dbReference>
<keyword evidence="11" id="KW-0282">Flagellum</keyword>
<comment type="similarity">
    <text evidence="2">Belongs to the FliD family.</text>
</comment>
<dbReference type="GO" id="GO:0009421">
    <property type="term" value="C:bacterial-type flagellum filament cap"/>
    <property type="evidence" value="ECO:0007669"/>
    <property type="project" value="InterPro"/>
</dbReference>
<comment type="subunit">
    <text evidence="3">Homopentamer.</text>
</comment>
<evidence type="ECO:0000259" key="9">
    <source>
        <dbReference type="Pfam" id="PF02465"/>
    </source>
</evidence>
<keyword evidence="11" id="KW-0966">Cell projection</keyword>
<dbReference type="GO" id="GO:0007155">
    <property type="term" value="P:cell adhesion"/>
    <property type="evidence" value="ECO:0007669"/>
    <property type="project" value="InterPro"/>
</dbReference>
<dbReference type="Proteomes" id="UP000596074">
    <property type="component" value="Chromosome"/>
</dbReference>
<evidence type="ECO:0000313" key="11">
    <source>
        <dbReference type="EMBL" id="QQD24705.1"/>
    </source>
</evidence>
<evidence type="ECO:0000256" key="7">
    <source>
        <dbReference type="ARBA" id="ARBA00033192"/>
    </source>
</evidence>
<feature type="coiled-coil region" evidence="8">
    <location>
        <begin position="15"/>
        <end position="42"/>
    </location>
</feature>
<evidence type="ECO:0000256" key="8">
    <source>
        <dbReference type="SAM" id="Coils"/>
    </source>
</evidence>
<keyword evidence="5" id="KW-0975">Bacterial flagellum</keyword>
<protein>
    <recommendedName>
        <fullName evidence="7">Filament cap protein</fullName>
    </recommendedName>
    <alternativeName>
        <fullName evidence="6">Flagellar cap protein</fullName>
    </alternativeName>
</protein>
<keyword evidence="4 8" id="KW-0175">Coiled coil</keyword>
<evidence type="ECO:0000313" key="12">
    <source>
        <dbReference type="Proteomes" id="UP000596074"/>
    </source>
</evidence>
<organism evidence="11 12">
    <name type="scientific">Venatoribacter cucullus</name>
    <dbReference type="NCBI Taxonomy" id="2661630"/>
    <lineage>
        <taxon>Bacteria</taxon>
        <taxon>Pseudomonadati</taxon>
        <taxon>Pseudomonadota</taxon>
        <taxon>Gammaproteobacteria</taxon>
        <taxon>Oceanospirillales</taxon>
        <taxon>Oceanospirillaceae</taxon>
        <taxon>Venatoribacter</taxon>
    </lineage>
</organism>
<evidence type="ECO:0000256" key="4">
    <source>
        <dbReference type="ARBA" id="ARBA00023054"/>
    </source>
</evidence>
<sequence>MASIQSLGLGSGVLTTDLVEKLVNAEREVAELRLNNRQELTEAKITAYGEIKSQMSKIQTAAGALSSPSLMGATIVTSSDDSVLTATGSATADPGTYNVEVLNTAKSHALATGSYASFDEIIGTGKLVFTFGELSYDGSNNITGQTVNPERASKTITIDDSNRTLSGIRDAINKANMGVTATIVNDGNGYRLLMNSSDTGVENAIRIEAQDAAGNALSGGLGAFAFNENQVGSGLTQTSKGEDAQLQVNGLTITRASNTVDEVIKGVTLNLKSADVGKNISINVSPDTEALTENIDSFITAYNDLKSFVDDLSKFDPSSNVGGLLMGDSTIRTMMSQVRALISEPIVGLTGKYRSLTELGVNTDRNNDYLLTFDKTAFSKALNEDRSALIGLLAKTGTTTDSQITYVNDSINTKPGTYDVNITQLATQAKYTAGSLALLDFSSPVIIDDSNNNFSINVNGQTAAVELTKGSYSSGEELAAQLALQINSNESLSKFGHSVSVEYNATDKNFSFTSNKYGSESQVYFTSVDANTANTLGFNTLGAGTYEGVGLTTLGAEAFTGKGASTLPGNRAVAADAGINFATSNASFSLNIGGSPVAVTVSQNAAGTDLNGDGVFGDRNDTLQAIQNALDSTPGLNGAVTASFDKNGFLTFTTSAIGAAQSIEITDVGTGTSDVLLGLRGDQGPVTNGKNAGLTLGSAVDFDVTVDGTTTSTKVSVPAGTYATGEDLAAAVQQALTDRLSTDANFAGVQRGAETATGTRDISAVDFSTTNAGFRLNVSGVEKEIIVTTNSGNRQADIQAALDAAYGANVVTAALDGNGLKLSSVAKGYQQYIEVAGDGRGARSSSFANLATGIDFSGANYATFDLTVAGVTLNVNVNGDGTSGGNDSASNLAVIQQALDTALTGSGQFAAGDVQAKVDDIGNLYFETVAKNGVRTAATFGSAAQLAISNVEGNPALGLSAGTSTNGYDGFGLSTNSRTFGYSLDAAVSYNYDPDTKLGSFDISIGGNATQVGFTNLDSAAVSFLGLQDASLYSPEIPKGKDVAGTINGVEASGTGQFLRAVDGNAKATNGFYLGNTATDFSTAVELNANNSTFKISVDGTEAEVKLTLPATYNSGATLAAALQKAINDNPAFKDKNLGVKVEYTDDPTSFANGKFGIISASAGAQSEVRITEANAEVAAVFGFVTGIGDGAKGKAQVGEVDAASGLRLKITGGNVGSRGSVTYVSGFGDRLKDIMDGFLNGQNSVIAGRERALDTDTKAIAEDRERMEIRLAAQEARLRASFLYNDAIVSKLNTTLDYVKQQFEAMANSKK</sequence>
<dbReference type="GO" id="GO:0071973">
    <property type="term" value="P:bacterial-type flagellum-dependent cell motility"/>
    <property type="evidence" value="ECO:0007669"/>
    <property type="project" value="TreeGrafter"/>
</dbReference>
<dbReference type="InterPro" id="IPR040026">
    <property type="entry name" value="FliD"/>
</dbReference>
<evidence type="ECO:0000256" key="2">
    <source>
        <dbReference type="ARBA" id="ARBA00009764"/>
    </source>
</evidence>
<dbReference type="GO" id="GO:0009424">
    <property type="term" value="C:bacterial-type flagellum hook"/>
    <property type="evidence" value="ECO:0007669"/>
    <property type="project" value="InterPro"/>
</dbReference>
<dbReference type="PANTHER" id="PTHR30288">
    <property type="entry name" value="FLAGELLAR CAP/ASSEMBLY PROTEIN FLID"/>
    <property type="match status" value="1"/>
</dbReference>
<dbReference type="Pfam" id="PF07195">
    <property type="entry name" value="FliD_C"/>
    <property type="match status" value="1"/>
</dbReference>
<keyword evidence="11" id="KW-0969">Cilium</keyword>
<dbReference type="EMBL" id="CP046056">
    <property type="protein sequence ID" value="QQD24705.1"/>
    <property type="molecule type" value="Genomic_DNA"/>
</dbReference>
<keyword evidence="12" id="KW-1185">Reference proteome</keyword>
<evidence type="ECO:0000259" key="10">
    <source>
        <dbReference type="Pfam" id="PF07195"/>
    </source>
</evidence>
<evidence type="ECO:0000256" key="1">
    <source>
        <dbReference type="ARBA" id="ARBA00004365"/>
    </source>
</evidence>
<dbReference type="KEGG" id="vcw:GJQ55_09635"/>
<dbReference type="PANTHER" id="PTHR30288:SF0">
    <property type="entry name" value="FLAGELLAR HOOK-ASSOCIATED PROTEIN 2"/>
    <property type="match status" value="1"/>
</dbReference>
<comment type="subcellular location">
    <subcellularLocation>
        <location evidence="1">Bacterial flagellum</location>
    </subcellularLocation>
</comment>
<dbReference type="Pfam" id="PF02465">
    <property type="entry name" value="FliD_N"/>
    <property type="match status" value="1"/>
</dbReference>
<accession>A0A9X7YNH6</accession>
<proteinExistence type="inferred from homology"/>
<evidence type="ECO:0000256" key="5">
    <source>
        <dbReference type="ARBA" id="ARBA00023143"/>
    </source>
</evidence>
<reference evidence="11 12" key="1">
    <citation type="submission" date="2019-11" db="EMBL/GenBank/DDBJ databases">
        <title>Venatorbacter sp. nov. a predator of Campylobacter and other Gram-negative bacteria.</title>
        <authorList>
            <person name="Saeedi A."/>
            <person name="Cummings N.J."/>
            <person name="Connerton I.F."/>
            <person name="Connerton P.L."/>
        </authorList>
    </citation>
    <scope>NUCLEOTIDE SEQUENCE [LARGE SCALE GENOMIC DNA]</scope>
    <source>
        <strain evidence="11">XL5</strain>
    </source>
</reference>